<evidence type="ECO:0000256" key="1">
    <source>
        <dbReference type="SAM" id="MobiDB-lite"/>
    </source>
</evidence>
<dbReference type="AlphaFoldDB" id="A0AAE0YSY5"/>
<dbReference type="Proteomes" id="UP001283361">
    <property type="component" value="Unassembled WGS sequence"/>
</dbReference>
<name>A0AAE0YSY5_9GAST</name>
<comment type="caution">
    <text evidence="2">The sequence shown here is derived from an EMBL/GenBank/DDBJ whole genome shotgun (WGS) entry which is preliminary data.</text>
</comment>
<keyword evidence="3" id="KW-1185">Reference proteome</keyword>
<feature type="compositionally biased region" description="Low complexity" evidence="1">
    <location>
        <begin position="38"/>
        <end position="52"/>
    </location>
</feature>
<gene>
    <name evidence="2" type="ORF">RRG08_015737</name>
</gene>
<reference evidence="2" key="1">
    <citation type="journal article" date="2023" name="G3 (Bethesda)">
        <title>A reference genome for the long-term kleptoplast-retaining sea slug Elysia crispata morphotype clarki.</title>
        <authorList>
            <person name="Eastman K.E."/>
            <person name="Pendleton A.L."/>
            <person name="Shaikh M.A."/>
            <person name="Suttiyut T."/>
            <person name="Ogas R."/>
            <person name="Tomko P."/>
            <person name="Gavelis G."/>
            <person name="Widhalm J.R."/>
            <person name="Wisecaver J.H."/>
        </authorList>
    </citation>
    <scope>NUCLEOTIDE SEQUENCE</scope>
    <source>
        <strain evidence="2">ECLA1</strain>
    </source>
</reference>
<organism evidence="2 3">
    <name type="scientific">Elysia crispata</name>
    <name type="common">lettuce slug</name>
    <dbReference type="NCBI Taxonomy" id="231223"/>
    <lineage>
        <taxon>Eukaryota</taxon>
        <taxon>Metazoa</taxon>
        <taxon>Spiralia</taxon>
        <taxon>Lophotrochozoa</taxon>
        <taxon>Mollusca</taxon>
        <taxon>Gastropoda</taxon>
        <taxon>Heterobranchia</taxon>
        <taxon>Euthyneura</taxon>
        <taxon>Panpulmonata</taxon>
        <taxon>Sacoglossa</taxon>
        <taxon>Placobranchoidea</taxon>
        <taxon>Plakobranchidae</taxon>
        <taxon>Elysia</taxon>
    </lineage>
</organism>
<feature type="region of interest" description="Disordered" evidence="1">
    <location>
        <begin position="38"/>
        <end position="61"/>
    </location>
</feature>
<sequence>MIHRSSSRALSPPEQQTVYHFPSLQLLHQYHGLDLTGSLNSPDPLTSLPDPSHVSSRAAGASSPRILINMDFYAAYKDDSNPLAYFARGVMTGRQGDNLASWWRTLTPRIISARGVMTGR</sequence>
<accession>A0AAE0YSY5</accession>
<dbReference type="EMBL" id="JAWDGP010005538">
    <property type="protein sequence ID" value="KAK3756201.1"/>
    <property type="molecule type" value="Genomic_DNA"/>
</dbReference>
<proteinExistence type="predicted"/>
<protein>
    <submittedName>
        <fullName evidence="2">Uncharacterized protein</fullName>
    </submittedName>
</protein>
<evidence type="ECO:0000313" key="3">
    <source>
        <dbReference type="Proteomes" id="UP001283361"/>
    </source>
</evidence>
<evidence type="ECO:0000313" key="2">
    <source>
        <dbReference type="EMBL" id="KAK3756201.1"/>
    </source>
</evidence>